<evidence type="ECO:0000313" key="1">
    <source>
        <dbReference type="EMBL" id="GCC52696.1"/>
    </source>
</evidence>
<dbReference type="Proteomes" id="UP000288227">
    <property type="component" value="Unassembled WGS sequence"/>
</dbReference>
<protein>
    <submittedName>
        <fullName evidence="1">Uncharacterized protein</fullName>
    </submittedName>
</protein>
<keyword evidence="2" id="KW-1185">Reference proteome</keyword>
<name>A0A401UCT2_9BACT</name>
<comment type="caution">
    <text evidence="1">The sequence shown here is derived from an EMBL/GenBank/DDBJ whole genome shotgun (WGS) entry which is preliminary data.</text>
</comment>
<organism evidence="1 2">
    <name type="scientific">Chryseotalea sanaruensis</name>
    <dbReference type="NCBI Taxonomy" id="2482724"/>
    <lineage>
        <taxon>Bacteria</taxon>
        <taxon>Pseudomonadati</taxon>
        <taxon>Bacteroidota</taxon>
        <taxon>Cytophagia</taxon>
        <taxon>Cytophagales</taxon>
        <taxon>Chryseotaleaceae</taxon>
        <taxon>Chryseotalea</taxon>
    </lineage>
</organism>
<dbReference type="RefSeq" id="WP_127123348.1">
    <property type="nucleotide sequence ID" value="NZ_BHXQ01000005.1"/>
</dbReference>
<gene>
    <name evidence="1" type="ORF">SanaruYs_29340</name>
</gene>
<accession>A0A401UCT2</accession>
<reference evidence="1 2" key="1">
    <citation type="submission" date="2018-11" db="EMBL/GenBank/DDBJ databases">
        <title>Chryseotalea sanarue gen. nov., sp., nov., a member of the family Cytophagaceae, isolated from a brackish lake in Hamamatsu Japan.</title>
        <authorList>
            <person name="Maejima Y."/>
            <person name="Iino T."/>
            <person name="Muraguchi Y."/>
            <person name="Fukuda K."/>
            <person name="Ohkuma M."/>
            <person name="Moriuchi R."/>
            <person name="Dohra H."/>
            <person name="Kimbara K."/>
            <person name="Shintani M."/>
        </authorList>
    </citation>
    <scope>NUCLEOTIDE SEQUENCE [LARGE SCALE GENOMIC DNA]</scope>
    <source>
        <strain evidence="1 2">Ys</strain>
    </source>
</reference>
<dbReference type="AlphaFoldDB" id="A0A401UCT2"/>
<dbReference type="OrthoDB" id="918082at2"/>
<sequence length="437" mass="48665">MEVKNYNLEPNPRSVDAADPNDEIYLSIKIGNGQLGGNKVTAEGKLLAKGNLTTRTHIGNLNSLNQKTIEVETNVLDVNGFTNRCVFTTAFYNQDNKELFSKIDKGDAPENGVASFKGKYIVNFIIVLLFFCCLFNQQVQAQTSAKDLTFTKLETPTSPGLILFDETPSSIEKPTTPQGLGLSLLGLGQNGGALEFAPFWLVDHPNLSAKAMSDKKSPILSHFAISIASAKTDTLSYLSGGIRTRIFQSYRSDTTELNNLRTKIEDALADSEFDRVDSLRKLYIDILEKPVFTIDIAAAMGGSNTTNSFDDLELNRWAVWMTFNCRPKGDDFYFTILSRYINSEKYEETNIEADLVDIGSRLNYDISKFTVSLEYVHRMNFTTDILNDYRLAAIGSYHLAENIFLTATFGKNFSDVNNIIALAGINFGFSQKKVKAY</sequence>
<dbReference type="EMBL" id="BHXQ01000005">
    <property type="protein sequence ID" value="GCC52696.1"/>
    <property type="molecule type" value="Genomic_DNA"/>
</dbReference>
<proteinExistence type="predicted"/>
<evidence type="ECO:0000313" key="2">
    <source>
        <dbReference type="Proteomes" id="UP000288227"/>
    </source>
</evidence>